<gene>
    <name evidence="2" type="ORF">APZ42_027759</name>
</gene>
<dbReference type="EMBL" id="LRGB01002244">
    <property type="protein sequence ID" value="KZS08285.1"/>
    <property type="molecule type" value="Genomic_DNA"/>
</dbReference>
<evidence type="ECO:0000313" key="2">
    <source>
        <dbReference type="EMBL" id="KZS08285.1"/>
    </source>
</evidence>
<keyword evidence="1" id="KW-0732">Signal</keyword>
<accession>A0A164R2M2</accession>
<organism evidence="2 3">
    <name type="scientific">Daphnia magna</name>
    <dbReference type="NCBI Taxonomy" id="35525"/>
    <lineage>
        <taxon>Eukaryota</taxon>
        <taxon>Metazoa</taxon>
        <taxon>Ecdysozoa</taxon>
        <taxon>Arthropoda</taxon>
        <taxon>Crustacea</taxon>
        <taxon>Branchiopoda</taxon>
        <taxon>Diplostraca</taxon>
        <taxon>Cladocera</taxon>
        <taxon>Anomopoda</taxon>
        <taxon>Daphniidae</taxon>
        <taxon>Daphnia</taxon>
    </lineage>
</organism>
<evidence type="ECO:0000313" key="3">
    <source>
        <dbReference type="Proteomes" id="UP000076858"/>
    </source>
</evidence>
<reference evidence="2 3" key="1">
    <citation type="submission" date="2016-03" db="EMBL/GenBank/DDBJ databases">
        <title>EvidentialGene: Evidence-directed Construction of Genes on Genomes.</title>
        <authorList>
            <person name="Gilbert D.G."/>
            <person name="Choi J.-H."/>
            <person name="Mockaitis K."/>
            <person name="Colbourne J."/>
            <person name="Pfrender M."/>
        </authorList>
    </citation>
    <scope>NUCLEOTIDE SEQUENCE [LARGE SCALE GENOMIC DNA]</scope>
    <source>
        <strain evidence="2 3">Xinb3</strain>
        <tissue evidence="2">Complete organism</tissue>
    </source>
</reference>
<feature type="signal peptide" evidence="1">
    <location>
        <begin position="1"/>
        <end position="17"/>
    </location>
</feature>
<feature type="chain" id="PRO_5007852767" evidence="1">
    <location>
        <begin position="18"/>
        <end position="53"/>
    </location>
</feature>
<keyword evidence="3" id="KW-1185">Reference proteome</keyword>
<proteinExistence type="predicted"/>
<protein>
    <submittedName>
        <fullName evidence="2">Uncharacterized protein</fullName>
    </submittedName>
</protein>
<dbReference type="AlphaFoldDB" id="A0A164R2M2"/>
<sequence>MMMSGVILLVCLVQTLSIDRNAICCLTYYDPRWTISHTAPTVGVEKSNRTHHF</sequence>
<evidence type="ECO:0000256" key="1">
    <source>
        <dbReference type="SAM" id="SignalP"/>
    </source>
</evidence>
<dbReference type="Proteomes" id="UP000076858">
    <property type="component" value="Unassembled WGS sequence"/>
</dbReference>
<comment type="caution">
    <text evidence="2">The sequence shown here is derived from an EMBL/GenBank/DDBJ whole genome shotgun (WGS) entry which is preliminary data.</text>
</comment>
<name>A0A164R2M2_9CRUS</name>